<proteinExistence type="predicted"/>
<comment type="caution">
    <text evidence="2">The sequence shown here is derived from an EMBL/GenBank/DDBJ whole genome shotgun (WGS) entry which is preliminary data.</text>
</comment>
<keyword evidence="3" id="KW-1185">Reference proteome</keyword>
<evidence type="ECO:0000259" key="1">
    <source>
        <dbReference type="PROSITE" id="PS50404"/>
    </source>
</evidence>
<dbReference type="Gene3D" id="1.20.1050.10">
    <property type="match status" value="1"/>
</dbReference>
<name>A0ABW0SSW8_9GAMM</name>
<dbReference type="PROSITE" id="PS50404">
    <property type="entry name" value="GST_NTER"/>
    <property type="match status" value="1"/>
</dbReference>
<evidence type="ECO:0000313" key="2">
    <source>
        <dbReference type="EMBL" id="MFC5579893.1"/>
    </source>
</evidence>
<dbReference type="Pfam" id="PF13417">
    <property type="entry name" value="GST_N_3"/>
    <property type="match status" value="1"/>
</dbReference>
<dbReference type="Proteomes" id="UP001596111">
    <property type="component" value="Unassembled WGS sequence"/>
</dbReference>
<protein>
    <submittedName>
        <fullName evidence="2">Glutathione S-transferase family protein</fullName>
    </submittedName>
</protein>
<organism evidence="2 3">
    <name type="scientific">Rhodanobacter terrae</name>
    <dbReference type="NCBI Taxonomy" id="418647"/>
    <lineage>
        <taxon>Bacteria</taxon>
        <taxon>Pseudomonadati</taxon>
        <taxon>Pseudomonadota</taxon>
        <taxon>Gammaproteobacteria</taxon>
        <taxon>Lysobacterales</taxon>
        <taxon>Rhodanobacteraceae</taxon>
        <taxon>Rhodanobacter</taxon>
    </lineage>
</organism>
<accession>A0ABW0SSW8</accession>
<dbReference type="Gene3D" id="3.40.30.10">
    <property type="entry name" value="Glutaredoxin"/>
    <property type="match status" value="1"/>
</dbReference>
<dbReference type="RefSeq" id="WP_377323903.1">
    <property type="nucleotide sequence ID" value="NZ_JBHSNG010000002.1"/>
</dbReference>
<feature type="domain" description="GST N-terminal" evidence="1">
    <location>
        <begin position="12"/>
        <end position="91"/>
    </location>
</feature>
<evidence type="ECO:0000313" key="3">
    <source>
        <dbReference type="Proteomes" id="UP001596111"/>
    </source>
</evidence>
<sequence>MSVEHGTRGGMPVPCIVGRSSSHFTRLVRVFAEELGVACEFAPVYDLSSLNPSDYAGNPALKLPVLKLGDVRVFGAENICRTLAESAPERRRVVWPEDLRDLPARNAQELVWHAMQAQVQLAFGTQVAKLPADSIYFAKSAAGMRNALEWLDERLPPIIDAMPPRDISLLEASLFCLIEHLAFRATVPLLPYGHLTALARAFGERASAQRTPYMFDTPPGG</sequence>
<dbReference type="EMBL" id="JBHSNG010000002">
    <property type="protein sequence ID" value="MFC5579893.1"/>
    <property type="molecule type" value="Genomic_DNA"/>
</dbReference>
<gene>
    <name evidence="2" type="ORF">ACFPPB_02000</name>
</gene>
<dbReference type="InterPro" id="IPR036249">
    <property type="entry name" value="Thioredoxin-like_sf"/>
</dbReference>
<dbReference type="CDD" id="cd00570">
    <property type="entry name" value="GST_N_family"/>
    <property type="match status" value="1"/>
</dbReference>
<dbReference type="SUPFAM" id="SSF52833">
    <property type="entry name" value="Thioredoxin-like"/>
    <property type="match status" value="1"/>
</dbReference>
<reference evidence="3" key="1">
    <citation type="journal article" date="2019" name="Int. J. Syst. Evol. Microbiol.">
        <title>The Global Catalogue of Microorganisms (GCM) 10K type strain sequencing project: providing services to taxonomists for standard genome sequencing and annotation.</title>
        <authorList>
            <consortium name="The Broad Institute Genomics Platform"/>
            <consortium name="The Broad Institute Genome Sequencing Center for Infectious Disease"/>
            <person name="Wu L."/>
            <person name="Ma J."/>
        </authorList>
    </citation>
    <scope>NUCLEOTIDE SEQUENCE [LARGE SCALE GENOMIC DNA]</scope>
    <source>
        <strain evidence="3">CGMCC 1.13587</strain>
    </source>
</reference>
<dbReference type="InterPro" id="IPR004045">
    <property type="entry name" value="Glutathione_S-Trfase_N"/>
</dbReference>